<evidence type="ECO:0000313" key="1">
    <source>
        <dbReference type="EMBL" id="PKF72805.1"/>
    </source>
</evidence>
<reference evidence="2" key="1">
    <citation type="submission" date="2017-12" db="EMBL/GenBank/DDBJ databases">
        <authorList>
            <person name="Yu X.-Y."/>
        </authorList>
    </citation>
    <scope>NUCLEOTIDE SEQUENCE [LARGE SCALE GENOMIC DNA]</scope>
    <source>
        <strain evidence="2">ZYSR67-Z</strain>
    </source>
</reference>
<dbReference type="AlphaFoldDB" id="A0A2I0CTY8"/>
<protein>
    <submittedName>
        <fullName evidence="1">Uncharacterized protein</fullName>
    </submittedName>
</protein>
<gene>
    <name evidence="1" type="ORF">CW360_03585</name>
</gene>
<sequence>MRTRIKRAYELSVCPMGFAISPDYRVGGCAREKNAAMLPRLCPGMPAVGWRPMCNCSASIPWRSVDDLRR</sequence>
<dbReference type="Proteomes" id="UP000242861">
    <property type="component" value="Unassembled WGS sequence"/>
</dbReference>
<dbReference type="EMBL" id="PIYS01000003">
    <property type="protein sequence ID" value="PKF72805.1"/>
    <property type="molecule type" value="Genomic_DNA"/>
</dbReference>
<evidence type="ECO:0000313" key="2">
    <source>
        <dbReference type="Proteomes" id="UP000242861"/>
    </source>
</evidence>
<comment type="caution">
    <text evidence="1">The sequence shown here is derived from an EMBL/GenBank/DDBJ whole genome shotgun (WGS) entry which is preliminary data.</text>
</comment>
<name>A0A2I0CTY8_9PSED</name>
<proteinExistence type="predicted"/>
<accession>A0A2I0CTY8</accession>
<organism evidence="1 2">
    <name type="scientific">Pseudomonas fluvialis</name>
    <dbReference type="NCBI Taxonomy" id="1793966"/>
    <lineage>
        <taxon>Bacteria</taxon>
        <taxon>Pseudomonadati</taxon>
        <taxon>Pseudomonadota</taxon>
        <taxon>Gammaproteobacteria</taxon>
        <taxon>Pseudomonadales</taxon>
        <taxon>Pseudomonadaceae</taxon>
        <taxon>Pseudomonas</taxon>
    </lineage>
</organism>